<comment type="caution">
    <text evidence="3">The sequence shown here is derived from an EMBL/GenBank/DDBJ whole genome shotgun (WGS) entry which is preliminary data.</text>
</comment>
<feature type="compositionally biased region" description="Gly residues" evidence="1">
    <location>
        <begin position="455"/>
        <end position="471"/>
    </location>
</feature>
<evidence type="ECO:0000313" key="3">
    <source>
        <dbReference type="EMBL" id="TWE21621.1"/>
    </source>
</evidence>
<evidence type="ECO:0000256" key="1">
    <source>
        <dbReference type="SAM" id="MobiDB-lite"/>
    </source>
</evidence>
<keyword evidence="4" id="KW-1185">Reference proteome</keyword>
<gene>
    <name evidence="3" type="ORF">FB465_6815</name>
</gene>
<organism evidence="3 4">
    <name type="scientific">Kitasatospora atroaurantiaca</name>
    <dbReference type="NCBI Taxonomy" id="285545"/>
    <lineage>
        <taxon>Bacteria</taxon>
        <taxon>Bacillati</taxon>
        <taxon>Actinomycetota</taxon>
        <taxon>Actinomycetes</taxon>
        <taxon>Kitasatosporales</taxon>
        <taxon>Streptomycetaceae</taxon>
        <taxon>Kitasatospora</taxon>
    </lineage>
</organism>
<dbReference type="EMBL" id="VIVR01000001">
    <property type="protein sequence ID" value="TWE21621.1"/>
    <property type="molecule type" value="Genomic_DNA"/>
</dbReference>
<dbReference type="Proteomes" id="UP000318416">
    <property type="component" value="Unassembled WGS sequence"/>
</dbReference>
<accession>A0A561F181</accession>
<dbReference type="Pfam" id="PF25547">
    <property type="entry name" value="WXG100_2"/>
    <property type="match status" value="1"/>
</dbReference>
<feature type="region of interest" description="Disordered" evidence="1">
    <location>
        <begin position="400"/>
        <end position="527"/>
    </location>
</feature>
<feature type="domain" description="Outer membrane channel protein CpnT-like N-terminal" evidence="2">
    <location>
        <begin position="38"/>
        <end position="162"/>
    </location>
</feature>
<evidence type="ECO:0000259" key="2">
    <source>
        <dbReference type="Pfam" id="PF25547"/>
    </source>
</evidence>
<reference evidence="3 4" key="1">
    <citation type="submission" date="2019-06" db="EMBL/GenBank/DDBJ databases">
        <title>Sequencing the genomes of 1000 actinobacteria strains.</title>
        <authorList>
            <person name="Klenk H.-P."/>
        </authorList>
    </citation>
    <scope>NUCLEOTIDE SEQUENCE [LARGE SCALE GENOMIC DNA]</scope>
    <source>
        <strain evidence="3 4">DSM 41649</strain>
    </source>
</reference>
<proteinExistence type="predicted"/>
<protein>
    <recommendedName>
        <fullName evidence="2">Outer membrane channel protein CpnT-like N-terminal domain-containing protein</fullName>
    </recommendedName>
</protein>
<feature type="compositionally biased region" description="Basic and acidic residues" evidence="1">
    <location>
        <begin position="481"/>
        <end position="490"/>
    </location>
</feature>
<sequence>MCIVAVCDQSHIREQLGGSSMAVELPSELQFVLELLGLKWPQANEDELVKLADQLTKLASTIDSTQMAADKALTRLGEVYHGASADKLAELWGSISKYSGMVVEACGTTAKALNAAALVIEVCKGETLAQLVTTQAELAAASSTGPWSTAAVIRIAKEIVSRILEQAVAKLGKALAEPVSDLAETAVRKVTGSAVAGSNGQGFGVDLAQLGACALELRHHADDMDTQGNSFRRIVDGLDVGNPGDMFGKLAVAAAEQIAKSVGEEVLKRVLGSFRDTANRMDLVARNLTENEDTHTREMNGGMAWQTPTGPGGLRLAGGAGGPASGGSHDAGLAAFEGLRPKLGQIGAGGAGGADGHGGLHGGLNVLGGMRGPQAGVPAQALGEGGSDLSAAVPRQQLGLPGGLGRVSTTQENGRAVSRKNLEADGGRVGAEQSGGARQPVMQTPGMLGPVQLGQGAGGSTPRGQGAGGQIRAGAMAQQRSESRTRRDASGGDPTELLAEAPGADPAHGLGQLGRILPTRTDQPDDA</sequence>
<evidence type="ECO:0000313" key="4">
    <source>
        <dbReference type="Proteomes" id="UP000318416"/>
    </source>
</evidence>
<dbReference type="AlphaFoldDB" id="A0A561F181"/>
<dbReference type="InterPro" id="IPR057746">
    <property type="entry name" value="CpnT-like_N"/>
</dbReference>
<name>A0A561F181_9ACTN</name>